<evidence type="ECO:0000313" key="2">
    <source>
        <dbReference type="EMBL" id="GES73521.1"/>
    </source>
</evidence>
<organism evidence="1 3">
    <name type="scientific">Rhizophagus clarus</name>
    <dbReference type="NCBI Taxonomy" id="94130"/>
    <lineage>
        <taxon>Eukaryota</taxon>
        <taxon>Fungi</taxon>
        <taxon>Fungi incertae sedis</taxon>
        <taxon>Mucoromycota</taxon>
        <taxon>Glomeromycotina</taxon>
        <taxon>Glomeromycetes</taxon>
        <taxon>Glomerales</taxon>
        <taxon>Glomeraceae</taxon>
        <taxon>Rhizophagus</taxon>
    </lineage>
</organism>
<dbReference type="EMBL" id="BLAL01000006">
    <property type="protein sequence ID" value="GES73521.1"/>
    <property type="molecule type" value="Genomic_DNA"/>
</dbReference>
<dbReference type="EMBL" id="BEXD01004311">
    <property type="protein sequence ID" value="GBC09546.1"/>
    <property type="molecule type" value="Genomic_DNA"/>
</dbReference>
<name>A0A2Z6S2T7_9GLOM</name>
<comment type="caution">
    <text evidence="1">The sequence shown here is derived from an EMBL/GenBank/DDBJ whole genome shotgun (WGS) entry which is preliminary data.</text>
</comment>
<proteinExistence type="predicted"/>
<evidence type="ECO:0000313" key="1">
    <source>
        <dbReference type="EMBL" id="GBC09546.1"/>
    </source>
</evidence>
<sequence length="108" mass="12208">MTEWIPLYIPCPVSSISSTRSPCRYYHSDCGGSIRISTEVYLKCVNCGKCSHWKEWTFSCAEHSSIYKMINGKDFLNSLSIAMQPSGKDGGTMATMRQIIKKLMEEII</sequence>
<evidence type="ECO:0000313" key="3">
    <source>
        <dbReference type="Proteomes" id="UP000247702"/>
    </source>
</evidence>
<dbReference type="Proteomes" id="UP000615446">
    <property type="component" value="Unassembled WGS sequence"/>
</dbReference>
<reference evidence="2" key="2">
    <citation type="submission" date="2019-10" db="EMBL/GenBank/DDBJ databases">
        <title>Conservation and host-specific expression of non-tandemly repeated heterogenous ribosome RNA gene in arbuscular mycorrhizal fungi.</title>
        <authorList>
            <person name="Maeda T."/>
            <person name="Kobayashi Y."/>
            <person name="Nakagawa T."/>
            <person name="Ezawa T."/>
            <person name="Yamaguchi K."/>
            <person name="Bino T."/>
            <person name="Nishimoto Y."/>
            <person name="Shigenobu S."/>
            <person name="Kawaguchi M."/>
        </authorList>
    </citation>
    <scope>NUCLEOTIDE SEQUENCE</scope>
    <source>
        <strain evidence="2">HR1</strain>
    </source>
</reference>
<keyword evidence="3" id="KW-1185">Reference proteome</keyword>
<dbReference type="Proteomes" id="UP000247702">
    <property type="component" value="Unassembled WGS sequence"/>
</dbReference>
<reference evidence="1 3" key="1">
    <citation type="submission" date="2017-11" db="EMBL/GenBank/DDBJ databases">
        <title>The genome of Rhizophagus clarus HR1 reveals common genetic basis of auxotrophy among arbuscular mycorrhizal fungi.</title>
        <authorList>
            <person name="Kobayashi Y."/>
        </authorList>
    </citation>
    <scope>NUCLEOTIDE SEQUENCE [LARGE SCALE GENOMIC DNA]</scope>
    <source>
        <strain evidence="1 3">HR1</strain>
    </source>
</reference>
<protein>
    <submittedName>
        <fullName evidence="1">Uncharacterized protein</fullName>
    </submittedName>
</protein>
<dbReference type="AlphaFoldDB" id="A0A2Z6S2T7"/>
<gene>
    <name evidence="2" type="ORF">RCL2_000105100</name>
    <name evidence="1" type="ORF">RclHR1_08970006</name>
</gene>
<accession>A0A2Z6S2T7</accession>